<dbReference type="RefSeq" id="WP_073087603.1">
    <property type="nucleotide sequence ID" value="NZ_FQWS01000003.1"/>
</dbReference>
<protein>
    <submittedName>
        <fullName evidence="1">Predicted lipoprotein</fullName>
    </submittedName>
</protein>
<dbReference type="STRING" id="1089305.SAMN05444148_2796"/>
<sequence length="301" mass="34113">MKSIYLSILVILSFVSVATSQSKFNQFLKPSDSLNKPRRNAIAMSQAALGSLTLVALDQLWYADFERSKFRTTNDNSQWLQMDKLGHVYSGYQLSRVGAETLNWAGVTKKDQLIYGSALGLGFLTAVEVFDGFSQEWGFSWGDMLANAGGTGLYVGQELLWDEQRIALKYSFSRTEFAPQNPDKLGAGLSEEFLKDYNGQTYWLSFNINSFLKTEFIPNWLNFAVGYGANGMLTGKDDTILFPNQDRYRQFYLSLDIDLTRIQTNSNFLKTLFSVFNTIKVPMPTLEFNGKNGVKAHYIYF</sequence>
<keyword evidence="1" id="KW-0449">Lipoprotein</keyword>
<dbReference type="AlphaFoldDB" id="A0A1M5VQT8"/>
<dbReference type="Proteomes" id="UP000184522">
    <property type="component" value="Unassembled WGS sequence"/>
</dbReference>
<dbReference type="Pfam" id="PF10043">
    <property type="entry name" value="DUF2279"/>
    <property type="match status" value="1"/>
</dbReference>
<gene>
    <name evidence="1" type="ORF">SAMN05444148_2796</name>
</gene>
<accession>A0A1M5VQT8</accession>
<evidence type="ECO:0000313" key="1">
    <source>
        <dbReference type="EMBL" id="SHH77619.1"/>
    </source>
</evidence>
<proteinExistence type="predicted"/>
<dbReference type="InterPro" id="IPR018736">
    <property type="entry name" value="DUF2279_periplasmic_lipo"/>
</dbReference>
<evidence type="ECO:0000313" key="2">
    <source>
        <dbReference type="Proteomes" id="UP000184522"/>
    </source>
</evidence>
<name>A0A1M5VQT8_9FLAO</name>
<dbReference type="EMBL" id="FQWS01000003">
    <property type="protein sequence ID" value="SHH77619.1"/>
    <property type="molecule type" value="Genomic_DNA"/>
</dbReference>
<organism evidence="1 2">
    <name type="scientific">Winogradskyella jejuensis</name>
    <dbReference type="NCBI Taxonomy" id="1089305"/>
    <lineage>
        <taxon>Bacteria</taxon>
        <taxon>Pseudomonadati</taxon>
        <taxon>Bacteroidota</taxon>
        <taxon>Flavobacteriia</taxon>
        <taxon>Flavobacteriales</taxon>
        <taxon>Flavobacteriaceae</taxon>
        <taxon>Winogradskyella</taxon>
    </lineage>
</organism>
<reference evidence="2" key="1">
    <citation type="submission" date="2016-11" db="EMBL/GenBank/DDBJ databases">
        <authorList>
            <person name="Varghese N."/>
            <person name="Submissions S."/>
        </authorList>
    </citation>
    <scope>NUCLEOTIDE SEQUENCE [LARGE SCALE GENOMIC DNA]</scope>
    <source>
        <strain evidence="2">DSM 25330</strain>
    </source>
</reference>
<keyword evidence="2" id="KW-1185">Reference proteome</keyword>